<organism evidence="3 4">
    <name type="scientific">Halobaculum lipolyticum</name>
    <dbReference type="NCBI Taxonomy" id="3032001"/>
    <lineage>
        <taxon>Archaea</taxon>
        <taxon>Methanobacteriati</taxon>
        <taxon>Methanobacteriota</taxon>
        <taxon>Stenosarchaea group</taxon>
        <taxon>Halobacteria</taxon>
        <taxon>Halobacteriales</taxon>
        <taxon>Haloferacaceae</taxon>
        <taxon>Halobaculum</taxon>
    </lineage>
</organism>
<keyword evidence="2" id="KW-0812">Transmembrane</keyword>
<comment type="caution">
    <text evidence="3">The sequence shown here is derived from an EMBL/GenBank/DDBJ whole genome shotgun (WGS) entry which is preliminary data.</text>
</comment>
<dbReference type="AlphaFoldDB" id="A0ABD5W5B7"/>
<evidence type="ECO:0000256" key="1">
    <source>
        <dbReference type="SAM" id="MobiDB-lite"/>
    </source>
</evidence>
<name>A0ABD5W5B7_9EURY</name>
<reference evidence="3 4" key="1">
    <citation type="journal article" date="2019" name="Int. J. Syst. Evol. Microbiol.">
        <title>The Global Catalogue of Microorganisms (GCM) 10K type strain sequencing project: providing services to taxonomists for standard genome sequencing and annotation.</title>
        <authorList>
            <consortium name="The Broad Institute Genomics Platform"/>
            <consortium name="The Broad Institute Genome Sequencing Center for Infectious Disease"/>
            <person name="Wu L."/>
            <person name="Ma J."/>
        </authorList>
    </citation>
    <scope>NUCLEOTIDE SEQUENCE [LARGE SCALE GENOMIC DNA]</scope>
    <source>
        <strain evidence="3 4">DT31</strain>
    </source>
</reference>
<keyword evidence="4" id="KW-1185">Reference proteome</keyword>
<feature type="transmembrane region" description="Helical" evidence="2">
    <location>
        <begin position="724"/>
        <end position="742"/>
    </location>
</feature>
<accession>A0ABD5W5B7</accession>
<feature type="transmembrane region" description="Helical" evidence="2">
    <location>
        <begin position="762"/>
        <end position="782"/>
    </location>
</feature>
<keyword evidence="2" id="KW-0472">Membrane</keyword>
<sequence>MTLTTPSRASDYLDNSSAVLGGDSDGLALVISDSVNHEGREVALPMSSVKAALGYVPDLVHGVHDDGSTWTRSVREESGLLVFEVPHFSDNAVTFESTVSVAASPATNGTSLSWGLSDLDAASDVSVNLTGVNNTERASVSGMASSGDEISVSVEGSYPPTNATVSIDSTSTASSPTTTIRETDRGGSGPSLDHSTTINTDTSRTITRVESEVYVAHDTETSDHYFGYGVYLDGTKLMEVYNDGSYGGTTYSGTWTGSIEVSEDPVLEYRQINSSGGATEAREVIVDAAAEDGSITFAGDRDSVTFTTPGEKPIDLAKDDSLAVSGDAVTGYTVSWDETTETQDPGVELGNCSESYPGTLPAGDTATLTLNSSCLSETNELTVTVGGDLSADAPAPQVAVVAEHTAASNQTVEYAGDAWSERYNVSKTWASSRSDARLVIPFASEVVSIRDVEFRTDSSSWTGTSNYELDGTTLTVDLGSVDAGETTRVRVNGSRVRVENGSITVTSPTIAGNTLDSEFRIDSWSDSSYIAVGGSASGEFVHHLVSESWTSPSESVVVEAGGQQRIYAPKAPEGGTARARTIPVEVQPENDVRVSVTDPTQPSFEVGPASTSGDAYDVVYHDTVTGDTYRLVSETRDGYVIDEATASSPVTFTDPEDDTELLSIVKANETTGSAGGGGGGGGGAAPAEVRRAGGLTSSPLVVGPLGVALVLGAFVVARRTRIPIWATAPASVVAFVVVLETLAPGTVSDVVRRLGVEVASGIGQVSSALILAGGAVALWGVYRVVKRFTRKDQVALTLRRGS</sequence>
<feature type="region of interest" description="Disordered" evidence="1">
    <location>
        <begin position="151"/>
        <end position="201"/>
    </location>
</feature>
<dbReference type="EMBL" id="JBHTAH010000001">
    <property type="protein sequence ID" value="MFC7068083.1"/>
    <property type="molecule type" value="Genomic_DNA"/>
</dbReference>
<keyword evidence="2" id="KW-1133">Transmembrane helix</keyword>
<evidence type="ECO:0000313" key="4">
    <source>
        <dbReference type="Proteomes" id="UP001596461"/>
    </source>
</evidence>
<feature type="transmembrane region" description="Helical" evidence="2">
    <location>
        <begin position="700"/>
        <end position="717"/>
    </location>
</feature>
<feature type="compositionally biased region" description="Low complexity" evidence="1">
    <location>
        <begin position="164"/>
        <end position="179"/>
    </location>
</feature>
<gene>
    <name evidence="3" type="ORF">ACFQL9_00380</name>
</gene>
<evidence type="ECO:0000256" key="2">
    <source>
        <dbReference type="SAM" id="Phobius"/>
    </source>
</evidence>
<protein>
    <recommendedName>
        <fullName evidence="5">PGF-pre-PGF domain-containing protein</fullName>
    </recommendedName>
</protein>
<dbReference type="RefSeq" id="WP_390209701.1">
    <property type="nucleotide sequence ID" value="NZ_JBHTAH010000001.1"/>
</dbReference>
<evidence type="ECO:0008006" key="5">
    <source>
        <dbReference type="Google" id="ProtNLM"/>
    </source>
</evidence>
<evidence type="ECO:0000313" key="3">
    <source>
        <dbReference type="EMBL" id="MFC7068083.1"/>
    </source>
</evidence>
<proteinExistence type="predicted"/>
<dbReference type="Proteomes" id="UP001596461">
    <property type="component" value="Unassembled WGS sequence"/>
</dbReference>